<protein>
    <submittedName>
        <fullName evidence="1">Uncharacterized protein</fullName>
    </submittedName>
</protein>
<dbReference type="AlphaFoldDB" id="A0A543CFW4"/>
<proteinExistence type="predicted"/>
<comment type="caution">
    <text evidence="1">The sequence shown here is derived from an EMBL/GenBank/DDBJ whole genome shotgun (WGS) entry which is preliminary data.</text>
</comment>
<accession>A0A543CFW4</accession>
<dbReference type="Proteomes" id="UP000316096">
    <property type="component" value="Unassembled WGS sequence"/>
</dbReference>
<gene>
    <name evidence="1" type="ORF">FB559_1402</name>
</gene>
<evidence type="ECO:0000313" key="1">
    <source>
        <dbReference type="EMBL" id="TQL95890.1"/>
    </source>
</evidence>
<keyword evidence="2" id="KW-1185">Reference proteome</keyword>
<reference evidence="1 2" key="1">
    <citation type="submission" date="2019-06" db="EMBL/GenBank/DDBJ databases">
        <title>Sequencing the genomes of 1000 actinobacteria strains.</title>
        <authorList>
            <person name="Klenk H.-P."/>
        </authorList>
    </citation>
    <scope>NUCLEOTIDE SEQUENCE [LARGE SCALE GENOMIC DNA]</scope>
    <source>
        <strain evidence="1 2">DSM 102200</strain>
    </source>
</reference>
<sequence length="101" mass="11647">MRHSDPGHGRRHVNWARLRAEMDRFVDEQHARQADDNDADSSARRFAESLEEAVLDLELGENGFERATRKADHVEELRRVLGILLDILADWELVAERSRSG</sequence>
<dbReference type="EMBL" id="VFOZ01000001">
    <property type="protein sequence ID" value="TQL95890.1"/>
    <property type="molecule type" value="Genomic_DNA"/>
</dbReference>
<evidence type="ECO:0000313" key="2">
    <source>
        <dbReference type="Proteomes" id="UP000316096"/>
    </source>
</evidence>
<organism evidence="1 2">
    <name type="scientific">Actinoallomurus bryophytorum</name>
    <dbReference type="NCBI Taxonomy" id="1490222"/>
    <lineage>
        <taxon>Bacteria</taxon>
        <taxon>Bacillati</taxon>
        <taxon>Actinomycetota</taxon>
        <taxon>Actinomycetes</taxon>
        <taxon>Streptosporangiales</taxon>
        <taxon>Thermomonosporaceae</taxon>
        <taxon>Actinoallomurus</taxon>
    </lineage>
</organism>
<name>A0A543CFW4_9ACTN</name>
<dbReference type="RefSeq" id="WP_141954473.1">
    <property type="nucleotide sequence ID" value="NZ_VFOZ01000001.1"/>
</dbReference>